<protein>
    <recommendedName>
        <fullName evidence="7">Ribosomal protein</fullName>
    </recommendedName>
</protein>
<evidence type="ECO:0000256" key="7">
    <source>
        <dbReference type="RuleBase" id="RU000659"/>
    </source>
</evidence>
<dbReference type="HAMAP" id="MF_01318_B">
    <property type="entry name" value="Ribosomal_uL1_B"/>
    <property type="match status" value="1"/>
</dbReference>
<evidence type="ECO:0000256" key="2">
    <source>
        <dbReference type="ARBA" id="ARBA00011838"/>
    </source>
</evidence>
<dbReference type="AlphaFoldDB" id="A0A8F0F6Z4"/>
<keyword evidence="8" id="KW-0934">Plastid</keyword>
<dbReference type="InterPro" id="IPR028364">
    <property type="entry name" value="Ribosomal_uL1/biogenesis"/>
</dbReference>
<evidence type="ECO:0000256" key="3">
    <source>
        <dbReference type="ARBA" id="ARBA00022730"/>
    </source>
</evidence>
<dbReference type="Pfam" id="PF00687">
    <property type="entry name" value="Ribosomal_L1"/>
    <property type="match status" value="1"/>
</dbReference>
<dbReference type="PANTHER" id="PTHR36427">
    <property type="entry name" value="54S RIBOSOMAL PROTEIN L1, MITOCHONDRIAL"/>
    <property type="match status" value="1"/>
</dbReference>
<dbReference type="GO" id="GO:0019843">
    <property type="term" value="F:rRNA binding"/>
    <property type="evidence" value="ECO:0007669"/>
    <property type="project" value="UniProtKB-KW"/>
</dbReference>
<sequence length="233" mass="25943">MRKLNKRTKGNRQQVEKRLYNQEDAIRLLKETANANFIESVEAHISLSIDPKYSDQQLRSTLILPKGTGKTKRIAVLMPVESITPEYKELADVIGSDDLIEMITKGDLDFDILVATPDMMPKLAKLGRILGPKGLMPSPKAGTVSTDIKLTLEEFKKGKLEYRADKTGIVHLLIGKSNFADSDLLENLIAVYNSIENNKPAGVKGRYFKTFHICSTMGPSIELDISALKLQIN</sequence>
<keyword evidence="3" id="KW-0699">rRNA-binding</keyword>
<evidence type="ECO:0000256" key="4">
    <source>
        <dbReference type="ARBA" id="ARBA00022884"/>
    </source>
</evidence>
<name>A0A8F0F6Z4_AKKLU</name>
<dbReference type="SUPFAM" id="SSF56808">
    <property type="entry name" value="Ribosomal protein L1"/>
    <property type="match status" value="1"/>
</dbReference>
<comment type="subunit">
    <text evidence="2">Part of the 50S ribosomal subunit.</text>
</comment>
<reference evidence="8" key="1">
    <citation type="journal article" date="2021" name="Genome Biol. Evol.">
        <title>Genomic rearrangements and sequence evolution across brown algal organelles.</title>
        <authorList>
            <person name="Starko S."/>
            <person name="Bringloe T.T."/>
            <person name="Gomez M.S."/>
            <person name="Darby H."/>
            <person name="Graham S.W."/>
            <person name="Martone P.T."/>
        </authorList>
    </citation>
    <scope>NUCLEOTIDE SEQUENCE</scope>
</reference>
<dbReference type="Gene3D" id="3.40.50.790">
    <property type="match status" value="1"/>
</dbReference>
<proteinExistence type="inferred from homology"/>
<evidence type="ECO:0000313" key="8">
    <source>
        <dbReference type="EMBL" id="QWK41755.1"/>
    </source>
</evidence>
<evidence type="ECO:0000256" key="6">
    <source>
        <dbReference type="ARBA" id="ARBA00023274"/>
    </source>
</evidence>
<accession>A0A8F0F6Z4</accession>
<dbReference type="PANTHER" id="PTHR36427:SF3">
    <property type="entry name" value="LARGE RIBOSOMAL SUBUNIT PROTEIN UL1M"/>
    <property type="match status" value="1"/>
</dbReference>
<gene>
    <name evidence="8" type="primary">rpl1</name>
</gene>
<dbReference type="InterPro" id="IPR023673">
    <property type="entry name" value="Ribosomal_uL1_CS"/>
</dbReference>
<dbReference type="FunFam" id="3.40.50.790:FF:000001">
    <property type="entry name" value="50S ribosomal protein L1"/>
    <property type="match status" value="1"/>
</dbReference>
<dbReference type="InterPro" id="IPR023674">
    <property type="entry name" value="Ribosomal_uL1-like"/>
</dbReference>
<evidence type="ECO:0000256" key="5">
    <source>
        <dbReference type="ARBA" id="ARBA00022980"/>
    </source>
</evidence>
<comment type="similarity">
    <text evidence="1 7">Belongs to the universal ribosomal protein uL1 family.</text>
</comment>
<dbReference type="GO" id="GO:0006412">
    <property type="term" value="P:translation"/>
    <property type="evidence" value="ECO:0007669"/>
    <property type="project" value="InterPro"/>
</dbReference>
<organism evidence="8">
    <name type="scientific">Akkesiphycus lubricus</name>
    <name type="common">Brown alga</name>
    <dbReference type="NCBI Taxonomy" id="3022"/>
    <lineage>
        <taxon>Eukaryota</taxon>
        <taxon>Sar</taxon>
        <taxon>Stramenopiles</taxon>
        <taxon>Ochrophyta</taxon>
        <taxon>PX clade</taxon>
        <taxon>Phaeophyceae</taxon>
        <taxon>Laminariales</taxon>
        <taxon>Akkesiphycaceae</taxon>
        <taxon>Akkesiphycus</taxon>
    </lineage>
</organism>
<dbReference type="InterPro" id="IPR002143">
    <property type="entry name" value="Ribosomal_uL1"/>
</dbReference>
<evidence type="ECO:0000256" key="1">
    <source>
        <dbReference type="ARBA" id="ARBA00010531"/>
    </source>
</evidence>
<dbReference type="GO" id="GO:0015934">
    <property type="term" value="C:large ribosomal subunit"/>
    <property type="evidence" value="ECO:0007669"/>
    <property type="project" value="InterPro"/>
</dbReference>
<dbReference type="Gene3D" id="3.30.190.20">
    <property type="match status" value="1"/>
</dbReference>
<dbReference type="CDD" id="cd00403">
    <property type="entry name" value="Ribosomal_L1"/>
    <property type="match status" value="1"/>
</dbReference>
<dbReference type="PIRSF" id="PIRSF002155">
    <property type="entry name" value="Ribosomal_L1"/>
    <property type="match status" value="1"/>
</dbReference>
<dbReference type="PROSITE" id="PS01199">
    <property type="entry name" value="RIBOSOMAL_L1"/>
    <property type="match status" value="1"/>
</dbReference>
<dbReference type="InterPro" id="IPR005878">
    <property type="entry name" value="Ribosom_uL1_bac-type"/>
</dbReference>
<dbReference type="EMBL" id="MZ156027">
    <property type="protein sequence ID" value="QWK41755.1"/>
    <property type="molecule type" value="Genomic_DNA"/>
</dbReference>
<dbReference type="InterPro" id="IPR016095">
    <property type="entry name" value="Ribosomal_uL1_3-a/b-sand"/>
</dbReference>
<keyword evidence="4" id="KW-0694">RNA-binding</keyword>
<keyword evidence="5 7" id="KW-0689">Ribosomal protein</keyword>
<geneLocation type="plastid" evidence="8"/>
<dbReference type="NCBIfam" id="TIGR01169">
    <property type="entry name" value="rplA_bact"/>
    <property type="match status" value="1"/>
</dbReference>
<dbReference type="GO" id="GO:0003735">
    <property type="term" value="F:structural constituent of ribosome"/>
    <property type="evidence" value="ECO:0007669"/>
    <property type="project" value="InterPro"/>
</dbReference>
<keyword evidence="6 7" id="KW-0687">Ribonucleoprotein</keyword>